<evidence type="ECO:0000313" key="1">
    <source>
        <dbReference type="Proteomes" id="UP000887580"/>
    </source>
</evidence>
<protein>
    <submittedName>
        <fullName evidence="2">Uncharacterized protein</fullName>
    </submittedName>
</protein>
<name>A0AC35EUH4_9BILA</name>
<evidence type="ECO:0000313" key="2">
    <source>
        <dbReference type="WBParaSite" id="PS1159_v2.g10748.t1"/>
    </source>
</evidence>
<accession>A0AC35EUH4</accession>
<organism evidence="1 2">
    <name type="scientific">Panagrolaimus sp. PS1159</name>
    <dbReference type="NCBI Taxonomy" id="55785"/>
    <lineage>
        <taxon>Eukaryota</taxon>
        <taxon>Metazoa</taxon>
        <taxon>Ecdysozoa</taxon>
        <taxon>Nematoda</taxon>
        <taxon>Chromadorea</taxon>
        <taxon>Rhabditida</taxon>
        <taxon>Tylenchina</taxon>
        <taxon>Panagrolaimomorpha</taxon>
        <taxon>Panagrolaimoidea</taxon>
        <taxon>Panagrolaimidae</taxon>
        <taxon>Panagrolaimus</taxon>
    </lineage>
</organism>
<proteinExistence type="predicted"/>
<dbReference type="Proteomes" id="UP000887580">
    <property type="component" value="Unplaced"/>
</dbReference>
<dbReference type="WBParaSite" id="PS1159_v2.g10748.t1">
    <property type="protein sequence ID" value="PS1159_v2.g10748.t1"/>
    <property type="gene ID" value="PS1159_v2.g10748"/>
</dbReference>
<reference evidence="2" key="1">
    <citation type="submission" date="2022-11" db="UniProtKB">
        <authorList>
            <consortium name="WormBaseParasite"/>
        </authorList>
    </citation>
    <scope>IDENTIFICATION</scope>
</reference>
<sequence length="37" mass="4401">DDLIDAGLYEDRHIYITFEGQSEESRDILFDYYVGEL</sequence>